<dbReference type="Gene3D" id="3.40.710.10">
    <property type="entry name" value="DD-peptidase/beta-lactamase superfamily"/>
    <property type="match status" value="1"/>
</dbReference>
<dbReference type="PANTHER" id="PTHR30627:SF26">
    <property type="entry name" value="PENICILLIN-BINDING PROTEIN 2B"/>
    <property type="match status" value="1"/>
</dbReference>
<dbReference type="PROSITE" id="PS51178">
    <property type="entry name" value="PASTA"/>
    <property type="match status" value="2"/>
</dbReference>
<name>A0A927CUA1_9BACI</name>
<comment type="similarity">
    <text evidence="3">Belongs to the transpeptidase family.</text>
</comment>
<evidence type="ECO:0000256" key="1">
    <source>
        <dbReference type="ARBA" id="ARBA00004370"/>
    </source>
</evidence>
<evidence type="ECO:0000313" key="9">
    <source>
        <dbReference type="EMBL" id="MBD3106827.1"/>
    </source>
</evidence>
<dbReference type="Pfam" id="PF03793">
    <property type="entry name" value="PASTA"/>
    <property type="match status" value="2"/>
</dbReference>
<reference evidence="9" key="1">
    <citation type="submission" date="2020-09" db="EMBL/GenBank/DDBJ databases">
        <title>Bacillus faecalis sp. nov., a moderately halophilic bacterium isolated from cow faeces.</title>
        <authorList>
            <person name="Jiang L."/>
            <person name="Lee J."/>
        </authorList>
    </citation>
    <scope>NUCLEOTIDE SEQUENCE</scope>
    <source>
        <strain evidence="9">AGMB 02131</strain>
    </source>
</reference>
<dbReference type="InterPro" id="IPR036138">
    <property type="entry name" value="PBP_dimer_sf"/>
</dbReference>
<evidence type="ECO:0000256" key="7">
    <source>
        <dbReference type="SAM" id="MobiDB-lite"/>
    </source>
</evidence>
<dbReference type="Gene3D" id="3.30.70.2110">
    <property type="match status" value="1"/>
</dbReference>
<comment type="caution">
    <text evidence="9">The sequence shown here is derived from an EMBL/GenBank/DDBJ whole genome shotgun (WGS) entry which is preliminary data.</text>
</comment>
<comment type="pathway">
    <text evidence="2">Cell wall biogenesis; peptidoglycan biosynthesis.</text>
</comment>
<dbReference type="CDD" id="cd06575">
    <property type="entry name" value="PASTA_Pbp2x-like_2"/>
    <property type="match status" value="1"/>
</dbReference>
<evidence type="ECO:0000256" key="3">
    <source>
        <dbReference type="ARBA" id="ARBA00007171"/>
    </source>
</evidence>
<dbReference type="Proteomes" id="UP000602076">
    <property type="component" value="Unassembled WGS sequence"/>
</dbReference>
<evidence type="ECO:0000259" key="8">
    <source>
        <dbReference type="PROSITE" id="PS51178"/>
    </source>
</evidence>
<dbReference type="Pfam" id="PF00905">
    <property type="entry name" value="Transpeptidase"/>
    <property type="match status" value="1"/>
</dbReference>
<dbReference type="EMBL" id="JACXSI010000001">
    <property type="protein sequence ID" value="MBD3106827.1"/>
    <property type="molecule type" value="Genomic_DNA"/>
</dbReference>
<dbReference type="SUPFAM" id="SSF54184">
    <property type="entry name" value="Penicillin-binding protein 2x (pbp-2x), c-terminal domain"/>
    <property type="match status" value="2"/>
</dbReference>
<dbReference type="GO" id="GO:0005886">
    <property type="term" value="C:plasma membrane"/>
    <property type="evidence" value="ECO:0007669"/>
    <property type="project" value="TreeGrafter"/>
</dbReference>
<dbReference type="Pfam" id="PF03717">
    <property type="entry name" value="PBP_dimer"/>
    <property type="match status" value="1"/>
</dbReference>
<dbReference type="InterPro" id="IPR050515">
    <property type="entry name" value="Beta-lactam/transpept"/>
</dbReference>
<dbReference type="RefSeq" id="WP_190996373.1">
    <property type="nucleotide sequence ID" value="NZ_JACXSI010000001.1"/>
</dbReference>
<proteinExistence type="inferred from homology"/>
<feature type="domain" description="PASTA" evidence="8">
    <location>
        <begin position="649"/>
        <end position="705"/>
    </location>
</feature>
<dbReference type="Gene3D" id="3.90.1310.10">
    <property type="entry name" value="Penicillin-binding protein 2a (Domain 2)"/>
    <property type="match status" value="1"/>
</dbReference>
<dbReference type="InterPro" id="IPR005543">
    <property type="entry name" value="PASTA_dom"/>
</dbReference>
<evidence type="ECO:0000256" key="2">
    <source>
        <dbReference type="ARBA" id="ARBA00004752"/>
    </source>
</evidence>
<feature type="compositionally biased region" description="Acidic residues" evidence="7">
    <location>
        <begin position="715"/>
        <end position="725"/>
    </location>
</feature>
<dbReference type="CDD" id="cd06576">
    <property type="entry name" value="PASTA_Pbp2x-like_1"/>
    <property type="match status" value="1"/>
</dbReference>
<sequence>MKKKNINRGAALLFVFFSLLFLLLMGRILYIQITGQVDGQVLAVKAQAKTLKQKAIDSQRGLITDRNGEVIAEDTSSYTLVAILNKEYGSFVENPEETAEVLAQYIDMGEDEILERLKKEGRNQVEFGAAGREISHTVKKEIEALKLPGITFTRDTKRFYPNGVFASHVVGYVEKQENEKTGDTETVGMLGIEKMLQDRLQGTDGEITYESDRWGFLLPNKEQQIVAAEDGNNVELTLDKKIQSFMEDALNKVQSQYDPEYVIAIVANPKTGEILGMGQRPSFDPTTKEGIEATWRNLAIEESFEPGSTMKVYTLAAAVEEGVFYPNATFTTGTYTIGSRVMGDHSGITRGVAMTYLQALQRSSNVGFIKLGYELLGKEKLQKYLTDFGFTDKTGIDLPNEVGSSLLFERDVEVATTAFGQGSVVTPIQQIQAFTAIANDGKMMKPYVVSKITNSSGEVVEQTEPTIAGNPISTDTAKQVREYLETVITDEKATGTAYAIEGYSVAGKTGTAQIAGSNGKYLTGSENYIFSFIGMAPADDPELIMYVAIRQPDFSNGGSGAEALSSIFNPVMKNSLQYLNIASTETTTKASTKLADYKEQSIESTVAELTELGYNPVVLGEGDTVIAQSPAAEAVLMEGEKVVLLTEGTVSMPDLLGWSLRDVMKLSNLVKLELNIAGSGYVTQQSIAAGTAIVDQEYLIVDLNSPDGSSSGDTEQTEDEDEIVD</sequence>
<evidence type="ECO:0000256" key="6">
    <source>
        <dbReference type="ARBA" id="ARBA00034000"/>
    </source>
</evidence>
<organism evidence="9 10">
    <name type="scientific">Peribacillus faecalis</name>
    <dbReference type="NCBI Taxonomy" id="2772559"/>
    <lineage>
        <taxon>Bacteria</taxon>
        <taxon>Bacillati</taxon>
        <taxon>Bacillota</taxon>
        <taxon>Bacilli</taxon>
        <taxon>Bacillales</taxon>
        <taxon>Bacillaceae</taxon>
        <taxon>Peribacillus</taxon>
    </lineage>
</organism>
<dbReference type="AlphaFoldDB" id="A0A927CUA1"/>
<dbReference type="GO" id="GO:0008658">
    <property type="term" value="F:penicillin binding"/>
    <property type="evidence" value="ECO:0007669"/>
    <property type="project" value="InterPro"/>
</dbReference>
<dbReference type="SUPFAM" id="SSF56601">
    <property type="entry name" value="beta-lactamase/transpeptidase-like"/>
    <property type="match status" value="1"/>
</dbReference>
<protein>
    <recommendedName>
        <fullName evidence="4">serine-type D-Ala-D-Ala carboxypeptidase</fullName>
        <ecNumber evidence="4">3.4.16.4</ecNumber>
    </recommendedName>
</protein>
<dbReference type="PANTHER" id="PTHR30627">
    <property type="entry name" value="PEPTIDOGLYCAN D,D-TRANSPEPTIDASE"/>
    <property type="match status" value="1"/>
</dbReference>
<evidence type="ECO:0000313" key="10">
    <source>
        <dbReference type="Proteomes" id="UP000602076"/>
    </source>
</evidence>
<dbReference type="EC" id="3.4.16.4" evidence="4"/>
<evidence type="ECO:0000256" key="4">
    <source>
        <dbReference type="ARBA" id="ARBA00012448"/>
    </source>
</evidence>
<accession>A0A927CUA1</accession>
<comment type="subcellular location">
    <subcellularLocation>
        <location evidence="1">Membrane</location>
    </subcellularLocation>
</comment>
<feature type="region of interest" description="Disordered" evidence="7">
    <location>
        <begin position="704"/>
        <end position="725"/>
    </location>
</feature>
<gene>
    <name evidence="9" type="ORF">IEO70_00355</name>
</gene>
<dbReference type="GO" id="GO:0071555">
    <property type="term" value="P:cell wall organization"/>
    <property type="evidence" value="ECO:0007669"/>
    <property type="project" value="TreeGrafter"/>
</dbReference>
<feature type="domain" description="PASTA" evidence="8">
    <location>
        <begin position="588"/>
        <end position="648"/>
    </location>
</feature>
<dbReference type="InterPro" id="IPR012338">
    <property type="entry name" value="Beta-lactam/transpept-like"/>
</dbReference>
<dbReference type="InterPro" id="IPR005311">
    <property type="entry name" value="PBP_dimer"/>
</dbReference>
<keyword evidence="5" id="KW-0472">Membrane</keyword>
<comment type="catalytic activity">
    <reaction evidence="6">
        <text>Preferential cleavage: (Ac)2-L-Lys-D-Ala-|-D-Ala. Also transpeptidation of peptidyl-alanyl moieties that are N-acyl substituents of D-alanine.</text>
        <dbReference type="EC" id="3.4.16.4"/>
    </reaction>
</comment>
<keyword evidence="10" id="KW-1185">Reference proteome</keyword>
<dbReference type="GO" id="GO:0009002">
    <property type="term" value="F:serine-type D-Ala-D-Ala carboxypeptidase activity"/>
    <property type="evidence" value="ECO:0007669"/>
    <property type="project" value="UniProtKB-EC"/>
</dbReference>
<dbReference type="SMART" id="SM00740">
    <property type="entry name" value="PASTA"/>
    <property type="match status" value="2"/>
</dbReference>
<evidence type="ECO:0000256" key="5">
    <source>
        <dbReference type="ARBA" id="ARBA00023136"/>
    </source>
</evidence>
<dbReference type="InterPro" id="IPR001460">
    <property type="entry name" value="PCN-bd_Tpept"/>
</dbReference>
<dbReference type="SUPFAM" id="SSF56519">
    <property type="entry name" value="Penicillin binding protein dimerisation domain"/>
    <property type="match status" value="1"/>
</dbReference>